<reference evidence="2" key="1">
    <citation type="submission" date="2020-08" db="EMBL/GenBank/DDBJ databases">
        <title>Multicomponent nature underlies the extraordinary mechanical properties of spider dragline silk.</title>
        <authorList>
            <person name="Kono N."/>
            <person name="Nakamura H."/>
            <person name="Mori M."/>
            <person name="Yoshida Y."/>
            <person name="Ohtoshi R."/>
            <person name="Malay A.D."/>
            <person name="Moran D.A.P."/>
            <person name="Tomita M."/>
            <person name="Numata K."/>
            <person name="Arakawa K."/>
        </authorList>
    </citation>
    <scope>NUCLEOTIDE SEQUENCE</scope>
</reference>
<feature type="region of interest" description="Disordered" evidence="1">
    <location>
        <begin position="1"/>
        <end position="32"/>
    </location>
</feature>
<protein>
    <submittedName>
        <fullName evidence="2">Uncharacterized protein</fullName>
    </submittedName>
</protein>
<dbReference type="AlphaFoldDB" id="A0A8X6IUH6"/>
<feature type="region of interest" description="Disordered" evidence="1">
    <location>
        <begin position="62"/>
        <end position="83"/>
    </location>
</feature>
<name>A0A8X6IUH6_NEPPI</name>
<gene>
    <name evidence="2" type="ORF">NPIL_689511</name>
</gene>
<accession>A0A8X6IUH6</accession>
<organism evidence="2 3">
    <name type="scientific">Nephila pilipes</name>
    <name type="common">Giant wood spider</name>
    <name type="synonym">Nephila maculata</name>
    <dbReference type="NCBI Taxonomy" id="299642"/>
    <lineage>
        <taxon>Eukaryota</taxon>
        <taxon>Metazoa</taxon>
        <taxon>Ecdysozoa</taxon>
        <taxon>Arthropoda</taxon>
        <taxon>Chelicerata</taxon>
        <taxon>Arachnida</taxon>
        <taxon>Araneae</taxon>
        <taxon>Araneomorphae</taxon>
        <taxon>Entelegynae</taxon>
        <taxon>Araneoidea</taxon>
        <taxon>Nephilidae</taxon>
        <taxon>Nephila</taxon>
    </lineage>
</organism>
<dbReference type="EMBL" id="BMAW01093294">
    <property type="protein sequence ID" value="GFS59699.1"/>
    <property type="molecule type" value="Genomic_DNA"/>
</dbReference>
<evidence type="ECO:0000256" key="1">
    <source>
        <dbReference type="SAM" id="MobiDB-lite"/>
    </source>
</evidence>
<proteinExistence type="predicted"/>
<evidence type="ECO:0000313" key="3">
    <source>
        <dbReference type="Proteomes" id="UP000887013"/>
    </source>
</evidence>
<keyword evidence="3" id="KW-1185">Reference proteome</keyword>
<comment type="caution">
    <text evidence="2">The sequence shown here is derived from an EMBL/GenBank/DDBJ whole genome shotgun (WGS) entry which is preliminary data.</text>
</comment>
<dbReference type="Proteomes" id="UP000887013">
    <property type="component" value="Unassembled WGS sequence"/>
</dbReference>
<sequence>MSAPSRSKPPESKLHKSEGTTNGTYILRSPDELDSTRGLLPSRLNFTLILVMSMLLTATRRKSIFTGEKRATQGSQKKFRPGR</sequence>
<evidence type="ECO:0000313" key="2">
    <source>
        <dbReference type="EMBL" id="GFS59699.1"/>
    </source>
</evidence>
<feature type="compositionally biased region" description="Basic and acidic residues" evidence="1">
    <location>
        <begin position="8"/>
        <end position="18"/>
    </location>
</feature>